<dbReference type="Proteomes" id="UP000807542">
    <property type="component" value="Unassembled WGS sequence"/>
</dbReference>
<gene>
    <name evidence="3" type="ORF">I2492_03990</name>
    <name evidence="2" type="ORF">I2493_03990</name>
</gene>
<feature type="domain" description="DUF6484" evidence="1">
    <location>
        <begin position="18"/>
        <end position="76"/>
    </location>
</feature>
<dbReference type="EMBL" id="JADRCQ010000001">
    <property type="protein sequence ID" value="MBK5072176.1"/>
    <property type="molecule type" value="Genomic_DNA"/>
</dbReference>
<proteinExistence type="predicted"/>
<evidence type="ECO:0000313" key="4">
    <source>
        <dbReference type="Proteomes" id="UP000807542"/>
    </source>
</evidence>
<evidence type="ECO:0000259" key="1">
    <source>
        <dbReference type="Pfam" id="PF20093"/>
    </source>
</evidence>
<dbReference type="AlphaFoldDB" id="A0A9D7AGC2"/>
<dbReference type="EMBL" id="JADRCP010000001">
    <property type="protein sequence ID" value="MBK5175485.1"/>
    <property type="molecule type" value="Genomic_DNA"/>
</dbReference>
<sequence>MIKEKISKLNRLFTYTTLGRLVDFKDDKHPVVEISDGNITEIHMARSCIKLTKVQLGSEVVLLLVGDSSPVITGVIEAEPVEIVVEDQTPVFPKNVIKVDGQVLDLKATERISLQCGQARITLTKDGKIAIKGKYLLSRAKGSNRIQGGSVELN</sequence>
<accession>A0A9D7AGC2</accession>
<organism evidence="3 4">
    <name type="scientific">Limnobaculum xujianqingii</name>
    <dbReference type="NCBI Taxonomy" id="2738837"/>
    <lineage>
        <taxon>Bacteria</taxon>
        <taxon>Pseudomonadati</taxon>
        <taxon>Pseudomonadota</taxon>
        <taxon>Gammaproteobacteria</taxon>
        <taxon>Enterobacterales</taxon>
        <taxon>Budviciaceae</taxon>
        <taxon>Limnobaculum</taxon>
    </lineage>
</organism>
<keyword evidence="5" id="KW-1185">Reference proteome</keyword>
<name>A0A9D7AGC2_9GAMM</name>
<reference evidence="3 5" key="1">
    <citation type="submission" date="2020-11" db="EMBL/GenBank/DDBJ databases">
        <title>Insectihabitans protaetiae gen. nov. sp. nov. and Insectihabitans allomyrinae sp. nov., isolated from larvae of Protaetia brevitarsis seulensis and Allomyrina dichotoma, respectively.</title>
        <authorList>
            <person name="Lee S.D."/>
            <person name="Byeon Y.-S."/>
            <person name="Kim S.-M."/>
            <person name="Yang H.L."/>
            <person name="Kim I.S."/>
        </authorList>
    </citation>
    <scope>NUCLEOTIDE SEQUENCE</scope>
    <source>
        <strain evidence="3">CWB-B4</strain>
        <strain evidence="2 5">CWB-B43</strain>
    </source>
</reference>
<dbReference type="InterPro" id="IPR045506">
    <property type="entry name" value="DUF6484"/>
</dbReference>
<protein>
    <recommendedName>
        <fullName evidence="1">DUF6484 domain-containing protein</fullName>
    </recommendedName>
</protein>
<dbReference type="Pfam" id="PF20093">
    <property type="entry name" value="DUF6484"/>
    <property type="match status" value="1"/>
</dbReference>
<evidence type="ECO:0000313" key="3">
    <source>
        <dbReference type="EMBL" id="MBK5175485.1"/>
    </source>
</evidence>
<dbReference type="Proteomes" id="UP001296969">
    <property type="component" value="Unassembled WGS sequence"/>
</dbReference>
<evidence type="ECO:0000313" key="2">
    <source>
        <dbReference type="EMBL" id="MBK5072176.1"/>
    </source>
</evidence>
<dbReference type="RefSeq" id="WP_228397343.1">
    <property type="nucleotide sequence ID" value="NZ_JADRCP010000001.1"/>
</dbReference>
<comment type="caution">
    <text evidence="3">The sequence shown here is derived from an EMBL/GenBank/DDBJ whole genome shotgun (WGS) entry which is preliminary data.</text>
</comment>
<evidence type="ECO:0000313" key="5">
    <source>
        <dbReference type="Proteomes" id="UP001296969"/>
    </source>
</evidence>